<name>A0AAD6H0Y9_9EURO</name>
<dbReference type="InterPro" id="IPR036833">
    <property type="entry name" value="BetaGal_dom3_sf"/>
</dbReference>
<organism evidence="5 6">
    <name type="scientific">Penicillium hetheringtonii</name>
    <dbReference type="NCBI Taxonomy" id="911720"/>
    <lineage>
        <taxon>Eukaryota</taxon>
        <taxon>Fungi</taxon>
        <taxon>Dikarya</taxon>
        <taxon>Ascomycota</taxon>
        <taxon>Pezizomycotina</taxon>
        <taxon>Eurotiomycetes</taxon>
        <taxon>Eurotiomycetidae</taxon>
        <taxon>Eurotiales</taxon>
        <taxon>Aspergillaceae</taxon>
        <taxon>Penicillium</taxon>
    </lineage>
</organism>
<dbReference type="InterPro" id="IPR025300">
    <property type="entry name" value="BetaGal_jelly_roll_dom"/>
</dbReference>
<dbReference type="Proteomes" id="UP001216150">
    <property type="component" value="Unassembled WGS sequence"/>
</dbReference>
<reference evidence="5 6" key="1">
    <citation type="journal article" date="2023" name="IMA Fungus">
        <title>Comparative genomic study of the Penicillium genus elucidates a diverse pangenome and 15 lateral gene transfer events.</title>
        <authorList>
            <person name="Petersen C."/>
            <person name="Sorensen T."/>
            <person name="Nielsen M.R."/>
            <person name="Sondergaard T.E."/>
            <person name="Sorensen J.L."/>
            <person name="Fitzpatrick D.A."/>
            <person name="Frisvad J.C."/>
            <person name="Nielsen K.L."/>
        </authorList>
    </citation>
    <scope>NUCLEOTIDE SEQUENCE [LARGE SCALE GENOMIC DNA]</scope>
    <source>
        <strain evidence="5 6">IBT 29057</strain>
    </source>
</reference>
<dbReference type="Gene3D" id="2.60.390.10">
    <property type="entry name" value="Beta-galactosidase, domain 3"/>
    <property type="match status" value="1"/>
</dbReference>
<feature type="domain" description="Beta-galactosidase jelly roll" evidence="4">
    <location>
        <begin position="140"/>
        <end position="192"/>
    </location>
</feature>
<dbReference type="InterPro" id="IPR025972">
    <property type="entry name" value="BetaGal_dom3"/>
</dbReference>
<evidence type="ECO:0000256" key="2">
    <source>
        <dbReference type="ARBA" id="ARBA00023295"/>
    </source>
</evidence>
<dbReference type="InterPro" id="IPR008979">
    <property type="entry name" value="Galactose-bd-like_sf"/>
</dbReference>
<keyword evidence="6" id="KW-1185">Reference proteome</keyword>
<gene>
    <name evidence="5" type="ORF">N7450_000946</name>
</gene>
<dbReference type="SUPFAM" id="SSF117100">
    <property type="entry name" value="Beta-galactosidase LacA, domain 3"/>
    <property type="match status" value="1"/>
</dbReference>
<dbReference type="Pfam" id="PF13363">
    <property type="entry name" value="BetaGal_dom3"/>
    <property type="match status" value="1"/>
</dbReference>
<dbReference type="Pfam" id="PF13364">
    <property type="entry name" value="BetaGal_ABD2"/>
    <property type="match status" value="1"/>
</dbReference>
<evidence type="ECO:0000313" key="6">
    <source>
        <dbReference type="Proteomes" id="UP001216150"/>
    </source>
</evidence>
<dbReference type="AlphaFoldDB" id="A0AAD6H0Y9"/>
<sequence>MNLRCLVNLERRLLWKVPMSPLPQKAKHGIGHWSYLPKIRKFLEIIIVKVGYLMRTVKITGDQIEIIGDVNSTTVIEIIFAPVRNLNTIGFNKKKLQTSRTKLGTLTATVGYNKPCLKIPNLAALEWKFLNSLPEIEPSYDDSAWADCSKKTTNNPRGLDTPKNLYSMDYGFHTWSLIYRGQFVSSGIESSLF</sequence>
<evidence type="ECO:0000259" key="3">
    <source>
        <dbReference type="Pfam" id="PF13363"/>
    </source>
</evidence>
<dbReference type="Gene3D" id="2.60.120.260">
    <property type="entry name" value="Galactose-binding domain-like"/>
    <property type="match status" value="1"/>
</dbReference>
<comment type="caution">
    <text evidence="5">The sequence shown here is derived from an EMBL/GenBank/DDBJ whole genome shotgun (WGS) entry which is preliminary data.</text>
</comment>
<dbReference type="GO" id="GO:0004565">
    <property type="term" value="F:beta-galactosidase activity"/>
    <property type="evidence" value="ECO:0007669"/>
    <property type="project" value="UniProtKB-ARBA"/>
</dbReference>
<evidence type="ECO:0000256" key="1">
    <source>
        <dbReference type="ARBA" id="ARBA00022801"/>
    </source>
</evidence>
<proteinExistence type="predicted"/>
<keyword evidence="1 5" id="KW-0378">Hydrolase</keyword>
<accession>A0AAD6H0Y9</accession>
<keyword evidence="2" id="KW-0326">Glycosidase</keyword>
<evidence type="ECO:0000259" key="4">
    <source>
        <dbReference type="Pfam" id="PF13364"/>
    </source>
</evidence>
<feature type="domain" description="Beta-galactosidase" evidence="3">
    <location>
        <begin position="45"/>
        <end position="107"/>
    </location>
</feature>
<dbReference type="EMBL" id="JAQJAC010000001">
    <property type="protein sequence ID" value="KAJ5599879.1"/>
    <property type="molecule type" value="Genomic_DNA"/>
</dbReference>
<protein>
    <submittedName>
        <fullName evidence="5">Glycoside hydrolase family 35</fullName>
    </submittedName>
</protein>
<dbReference type="SUPFAM" id="SSF49785">
    <property type="entry name" value="Galactose-binding domain-like"/>
    <property type="match status" value="1"/>
</dbReference>
<evidence type="ECO:0000313" key="5">
    <source>
        <dbReference type="EMBL" id="KAJ5599879.1"/>
    </source>
</evidence>